<protein>
    <submittedName>
        <fullName evidence="1">Uncharacterized protein</fullName>
    </submittedName>
</protein>
<reference evidence="1 2" key="1">
    <citation type="journal article" date="2019" name="Commun. Biol.">
        <title>The bagworm genome reveals a unique fibroin gene that provides high tensile strength.</title>
        <authorList>
            <person name="Kono N."/>
            <person name="Nakamura H."/>
            <person name="Ohtoshi R."/>
            <person name="Tomita M."/>
            <person name="Numata K."/>
            <person name="Arakawa K."/>
        </authorList>
    </citation>
    <scope>NUCLEOTIDE SEQUENCE [LARGE SCALE GENOMIC DNA]</scope>
</reference>
<dbReference type="AlphaFoldDB" id="A0A4C1XLP0"/>
<dbReference type="Proteomes" id="UP000299102">
    <property type="component" value="Unassembled WGS sequence"/>
</dbReference>
<evidence type="ECO:0000313" key="1">
    <source>
        <dbReference type="EMBL" id="GBP64053.1"/>
    </source>
</evidence>
<keyword evidence="2" id="KW-1185">Reference proteome</keyword>
<evidence type="ECO:0000313" key="2">
    <source>
        <dbReference type="Proteomes" id="UP000299102"/>
    </source>
</evidence>
<proteinExistence type="predicted"/>
<sequence length="168" mass="18794">MRGRMNSVRLLITKIPPRILLSVRRLRAISGSVACSKRYVCKCASNRQVVIGLNIYVLPNIAIIRRPRCVEMDLNLKQCKAMFQGTNYNLCSTSKGRPRGGGRRGGERPAHVRGVIKLFITRSARLEEAGEGRARAYSPRSTQITRVELTPALVRHTAHSRAVDVHHV</sequence>
<dbReference type="EMBL" id="BGZK01000886">
    <property type="protein sequence ID" value="GBP64053.1"/>
    <property type="molecule type" value="Genomic_DNA"/>
</dbReference>
<gene>
    <name evidence="1" type="ORF">EVAR_44136_1</name>
</gene>
<name>A0A4C1XLP0_EUMVA</name>
<organism evidence="1 2">
    <name type="scientific">Eumeta variegata</name>
    <name type="common">Bagworm moth</name>
    <name type="synonym">Eumeta japonica</name>
    <dbReference type="NCBI Taxonomy" id="151549"/>
    <lineage>
        <taxon>Eukaryota</taxon>
        <taxon>Metazoa</taxon>
        <taxon>Ecdysozoa</taxon>
        <taxon>Arthropoda</taxon>
        <taxon>Hexapoda</taxon>
        <taxon>Insecta</taxon>
        <taxon>Pterygota</taxon>
        <taxon>Neoptera</taxon>
        <taxon>Endopterygota</taxon>
        <taxon>Lepidoptera</taxon>
        <taxon>Glossata</taxon>
        <taxon>Ditrysia</taxon>
        <taxon>Tineoidea</taxon>
        <taxon>Psychidae</taxon>
        <taxon>Oiketicinae</taxon>
        <taxon>Eumeta</taxon>
    </lineage>
</organism>
<accession>A0A4C1XLP0</accession>
<comment type="caution">
    <text evidence="1">The sequence shown here is derived from an EMBL/GenBank/DDBJ whole genome shotgun (WGS) entry which is preliminary data.</text>
</comment>